<reference evidence="2 3" key="1">
    <citation type="submission" date="2019-09" db="EMBL/GenBank/DDBJ databases">
        <title>A chromosome-level genome assembly of the Chinese tupelo Nyssa sinensis.</title>
        <authorList>
            <person name="Yang X."/>
            <person name="Kang M."/>
            <person name="Yang Y."/>
            <person name="Xiong H."/>
            <person name="Wang M."/>
            <person name="Zhang Z."/>
            <person name="Wang Z."/>
            <person name="Wu H."/>
            <person name="Ma T."/>
            <person name="Liu J."/>
            <person name="Xi Z."/>
        </authorList>
    </citation>
    <scope>NUCLEOTIDE SEQUENCE [LARGE SCALE GENOMIC DNA]</scope>
    <source>
        <strain evidence="2">J267</strain>
        <tissue evidence="2">Leaf</tissue>
    </source>
</reference>
<organism evidence="2 3">
    <name type="scientific">Nyssa sinensis</name>
    <dbReference type="NCBI Taxonomy" id="561372"/>
    <lineage>
        <taxon>Eukaryota</taxon>
        <taxon>Viridiplantae</taxon>
        <taxon>Streptophyta</taxon>
        <taxon>Embryophyta</taxon>
        <taxon>Tracheophyta</taxon>
        <taxon>Spermatophyta</taxon>
        <taxon>Magnoliopsida</taxon>
        <taxon>eudicotyledons</taxon>
        <taxon>Gunneridae</taxon>
        <taxon>Pentapetalae</taxon>
        <taxon>asterids</taxon>
        <taxon>Cornales</taxon>
        <taxon>Nyssaceae</taxon>
        <taxon>Nyssa</taxon>
    </lineage>
</organism>
<dbReference type="Proteomes" id="UP000325577">
    <property type="component" value="Linkage Group LG11"/>
</dbReference>
<feature type="region of interest" description="Disordered" evidence="1">
    <location>
        <begin position="1"/>
        <end position="27"/>
    </location>
</feature>
<feature type="compositionally biased region" description="Basic and acidic residues" evidence="1">
    <location>
        <begin position="1"/>
        <end position="26"/>
    </location>
</feature>
<dbReference type="EMBL" id="CM018034">
    <property type="protein sequence ID" value="KAA8544352.1"/>
    <property type="molecule type" value="Genomic_DNA"/>
</dbReference>
<dbReference type="PROSITE" id="PS51257">
    <property type="entry name" value="PROKAR_LIPOPROTEIN"/>
    <property type="match status" value="1"/>
</dbReference>
<keyword evidence="3" id="KW-1185">Reference proteome</keyword>
<evidence type="ECO:0000256" key="1">
    <source>
        <dbReference type="SAM" id="MobiDB-lite"/>
    </source>
</evidence>
<proteinExistence type="predicted"/>
<gene>
    <name evidence="2" type="ORF">F0562_022380</name>
</gene>
<protein>
    <submittedName>
        <fullName evidence="2">Uncharacterized protein</fullName>
    </submittedName>
</protein>
<name>A0A5J5BRE9_9ASTE</name>
<dbReference type="AlphaFoldDB" id="A0A5J5BRE9"/>
<evidence type="ECO:0000313" key="3">
    <source>
        <dbReference type="Proteomes" id="UP000325577"/>
    </source>
</evidence>
<sequence length="123" mass="13721">MSGEAERSSPIRIDDGNNEGGDREHPFNSVATYSCELSRFDPPLPKIKDEGDLDGFISKNQDAFLMNMVVELGAKDSSSAPCLQSRRFLVAANGCRVRLQAFFMPVVTWLCGDWHGDVYWKTC</sequence>
<accession>A0A5J5BRE9</accession>
<evidence type="ECO:0000313" key="2">
    <source>
        <dbReference type="EMBL" id="KAA8544352.1"/>
    </source>
</evidence>